<dbReference type="GO" id="GO:0006644">
    <property type="term" value="P:phospholipid metabolic process"/>
    <property type="evidence" value="ECO:0000318"/>
    <property type="project" value="GO_Central"/>
</dbReference>
<evidence type="ECO:0000259" key="7">
    <source>
        <dbReference type="SMART" id="SM00014"/>
    </source>
</evidence>
<comment type="subcellular location">
    <subcellularLocation>
        <location evidence="1">Membrane</location>
        <topology evidence="1">Multi-pass membrane protein</topology>
    </subcellularLocation>
</comment>
<dbReference type="InParanoid" id="A7SS23"/>
<accession>A7SS23</accession>
<dbReference type="PhylomeDB" id="A7SS23"/>
<keyword evidence="4 6" id="KW-1133">Transmembrane helix</keyword>
<evidence type="ECO:0000256" key="1">
    <source>
        <dbReference type="ARBA" id="ARBA00004141"/>
    </source>
</evidence>
<feature type="transmembrane region" description="Helical" evidence="6">
    <location>
        <begin position="239"/>
        <end position="259"/>
    </location>
</feature>
<protein>
    <recommendedName>
        <fullName evidence="7">Phosphatidic acid phosphatase type 2/haloperoxidase domain-containing protein</fullName>
    </recommendedName>
</protein>
<feature type="transmembrane region" description="Helical" evidence="6">
    <location>
        <begin position="271"/>
        <end position="290"/>
    </location>
</feature>
<dbReference type="STRING" id="45351.A7SS23"/>
<feature type="transmembrane region" description="Helical" evidence="6">
    <location>
        <begin position="137"/>
        <end position="158"/>
    </location>
</feature>
<evidence type="ECO:0000256" key="2">
    <source>
        <dbReference type="ARBA" id="ARBA00008816"/>
    </source>
</evidence>
<feature type="transmembrane region" description="Helical" evidence="6">
    <location>
        <begin position="41"/>
        <end position="63"/>
    </location>
</feature>
<dbReference type="Proteomes" id="UP000001593">
    <property type="component" value="Unassembled WGS sequence"/>
</dbReference>
<organism evidence="8 9">
    <name type="scientific">Nematostella vectensis</name>
    <name type="common">Starlet sea anemone</name>
    <dbReference type="NCBI Taxonomy" id="45351"/>
    <lineage>
        <taxon>Eukaryota</taxon>
        <taxon>Metazoa</taxon>
        <taxon>Cnidaria</taxon>
        <taxon>Anthozoa</taxon>
        <taxon>Hexacorallia</taxon>
        <taxon>Actiniaria</taxon>
        <taxon>Edwardsiidae</taxon>
        <taxon>Nematostella</taxon>
    </lineage>
</organism>
<dbReference type="InterPro" id="IPR043216">
    <property type="entry name" value="PAP-like"/>
</dbReference>
<name>A7SS23_NEMVE</name>
<dbReference type="OMA" id="LMHPYKA"/>
<dbReference type="GO" id="GO:0007165">
    <property type="term" value="P:signal transduction"/>
    <property type="evidence" value="ECO:0000318"/>
    <property type="project" value="GO_Central"/>
</dbReference>
<dbReference type="SUPFAM" id="SSF48317">
    <property type="entry name" value="Acid phosphatase/Vanadium-dependent haloperoxidase"/>
    <property type="match status" value="1"/>
</dbReference>
<proteinExistence type="inferred from homology"/>
<dbReference type="InterPro" id="IPR000326">
    <property type="entry name" value="PAP2/HPO"/>
</dbReference>
<dbReference type="PANTHER" id="PTHR10165:SF103">
    <property type="entry name" value="PHOSPHOLIPID PHOSPHATASE HOMOLOG 1.2 HOMOLOG"/>
    <property type="match status" value="1"/>
</dbReference>
<feature type="transmembrane region" description="Helical" evidence="6">
    <location>
        <begin position="91"/>
        <end position="108"/>
    </location>
</feature>
<dbReference type="Gene3D" id="1.20.144.10">
    <property type="entry name" value="Phosphatidic acid phosphatase type 2/haloperoxidase"/>
    <property type="match status" value="1"/>
</dbReference>
<dbReference type="eggNOG" id="KOG3030">
    <property type="taxonomic scope" value="Eukaryota"/>
</dbReference>
<keyword evidence="5 6" id="KW-0472">Membrane</keyword>
<dbReference type="PANTHER" id="PTHR10165">
    <property type="entry name" value="LIPID PHOSPHATE PHOSPHATASE"/>
    <property type="match status" value="1"/>
</dbReference>
<evidence type="ECO:0000313" key="8">
    <source>
        <dbReference type="EMBL" id="EDO33490.1"/>
    </source>
</evidence>
<evidence type="ECO:0000313" key="9">
    <source>
        <dbReference type="Proteomes" id="UP000001593"/>
    </source>
</evidence>
<evidence type="ECO:0000256" key="6">
    <source>
        <dbReference type="SAM" id="Phobius"/>
    </source>
</evidence>
<dbReference type="GO" id="GO:0046839">
    <property type="term" value="P:phospholipid dephosphorylation"/>
    <property type="evidence" value="ECO:0000318"/>
    <property type="project" value="GO_Central"/>
</dbReference>
<dbReference type="FunFam" id="1.20.144.10:FF:000068">
    <property type="entry name" value="Predicted protein"/>
    <property type="match status" value="1"/>
</dbReference>
<dbReference type="InterPro" id="IPR036938">
    <property type="entry name" value="PAP2/HPO_sf"/>
</dbReference>
<feature type="domain" description="Phosphatidic acid phosphatase type 2/haloperoxidase" evidence="7">
    <location>
        <begin position="145"/>
        <end position="286"/>
    </location>
</feature>
<dbReference type="EMBL" id="DS469771">
    <property type="protein sequence ID" value="EDO33490.1"/>
    <property type="molecule type" value="Genomic_DNA"/>
</dbReference>
<evidence type="ECO:0000256" key="3">
    <source>
        <dbReference type="ARBA" id="ARBA00022692"/>
    </source>
</evidence>
<gene>
    <name evidence="8" type="ORF">NEMVEDRAFT_v1g216577</name>
</gene>
<dbReference type="KEGG" id="nve:5504691"/>
<keyword evidence="9" id="KW-1185">Reference proteome</keyword>
<dbReference type="GO" id="GO:0005886">
    <property type="term" value="C:plasma membrane"/>
    <property type="evidence" value="ECO:0000318"/>
    <property type="project" value="GO_Central"/>
</dbReference>
<dbReference type="Pfam" id="PF01569">
    <property type="entry name" value="PAP2"/>
    <property type="match status" value="1"/>
</dbReference>
<dbReference type="SMART" id="SM00014">
    <property type="entry name" value="acidPPc"/>
    <property type="match status" value="1"/>
</dbReference>
<dbReference type="HOGENOM" id="CLU_021458_3_1_1"/>
<evidence type="ECO:0000256" key="4">
    <source>
        <dbReference type="ARBA" id="ARBA00022989"/>
    </source>
</evidence>
<evidence type="ECO:0000256" key="5">
    <source>
        <dbReference type="ARBA" id="ARBA00023136"/>
    </source>
</evidence>
<comment type="similarity">
    <text evidence="2">Belongs to the PA-phosphatase related phosphoesterase family.</text>
</comment>
<keyword evidence="3 6" id="KW-0812">Transmembrane</keyword>
<reference evidence="8 9" key="1">
    <citation type="journal article" date="2007" name="Science">
        <title>Sea anemone genome reveals ancestral eumetazoan gene repertoire and genomic organization.</title>
        <authorList>
            <person name="Putnam N.H."/>
            <person name="Srivastava M."/>
            <person name="Hellsten U."/>
            <person name="Dirks B."/>
            <person name="Chapman J."/>
            <person name="Salamov A."/>
            <person name="Terry A."/>
            <person name="Shapiro H."/>
            <person name="Lindquist E."/>
            <person name="Kapitonov V.V."/>
            <person name="Jurka J."/>
            <person name="Genikhovich G."/>
            <person name="Grigoriev I.V."/>
            <person name="Lucas S.M."/>
            <person name="Steele R.E."/>
            <person name="Finnerty J.R."/>
            <person name="Technau U."/>
            <person name="Martindale M.Q."/>
            <person name="Rokhsar D.S."/>
        </authorList>
    </citation>
    <scope>NUCLEOTIDE SEQUENCE [LARGE SCALE GENOMIC DNA]</scope>
    <source>
        <strain evidence="9">CH2 X CH6</strain>
    </source>
</reference>
<dbReference type="CDD" id="cd03384">
    <property type="entry name" value="PAP2_wunen"/>
    <property type="match status" value="1"/>
</dbReference>
<dbReference type="OrthoDB" id="8907274at2759"/>
<sequence>MTCSEPQQGTNSRDVLTEVVVHQPASSRSENSKNDQEKISLLWPVIDTLIIAVLSITILALLFKGQPYHRGFYCNDETINKPYKDSTVKNYVATLVGLLLPGASFILVETLRFSEETPKERDMHQIYYVGSVKLHPVFLRFAKIVVVFLFGAAVNTLLTDVGKYSVGRLRPHFLTMCKPDTSLFNCTTEFITSVVCTGDPAIIREARLSFPSGHSSFAAYTMCFLILYIQARVDIPQSYLLKPLLQLIPLVLGILCGLSRISDYKHHWSDVFAGLALGTTIAYGVVWFHIKWFKDIERMTQKGCKKSVKNCV</sequence>
<dbReference type="GO" id="GO:0008195">
    <property type="term" value="F:phosphatidate phosphatase activity"/>
    <property type="evidence" value="ECO:0000318"/>
    <property type="project" value="GO_Central"/>
</dbReference>
<dbReference type="AlphaFoldDB" id="A7SS23"/>